<keyword evidence="1" id="KW-0472">Membrane</keyword>
<dbReference type="Proteomes" id="UP000076727">
    <property type="component" value="Unassembled WGS sequence"/>
</dbReference>
<accession>A0A165PTS3</accession>
<evidence type="ECO:0000313" key="2">
    <source>
        <dbReference type="EMBL" id="KZT68613.1"/>
    </source>
</evidence>
<dbReference type="EMBL" id="KV429065">
    <property type="protein sequence ID" value="KZT68613.1"/>
    <property type="molecule type" value="Genomic_DNA"/>
</dbReference>
<keyword evidence="1" id="KW-0812">Transmembrane</keyword>
<organism evidence="2 3">
    <name type="scientific">Daedalea quercina L-15889</name>
    <dbReference type="NCBI Taxonomy" id="1314783"/>
    <lineage>
        <taxon>Eukaryota</taxon>
        <taxon>Fungi</taxon>
        <taxon>Dikarya</taxon>
        <taxon>Basidiomycota</taxon>
        <taxon>Agaricomycotina</taxon>
        <taxon>Agaricomycetes</taxon>
        <taxon>Polyporales</taxon>
        <taxon>Fomitopsis</taxon>
    </lineage>
</organism>
<protein>
    <submittedName>
        <fullName evidence="2">Uncharacterized protein</fullName>
    </submittedName>
</protein>
<proteinExistence type="predicted"/>
<evidence type="ECO:0000313" key="3">
    <source>
        <dbReference type="Proteomes" id="UP000076727"/>
    </source>
</evidence>
<evidence type="ECO:0000256" key="1">
    <source>
        <dbReference type="SAM" id="Phobius"/>
    </source>
</evidence>
<keyword evidence="3" id="KW-1185">Reference proteome</keyword>
<gene>
    <name evidence="2" type="ORF">DAEQUDRAFT_324407</name>
</gene>
<reference evidence="2 3" key="1">
    <citation type="journal article" date="2016" name="Mol. Biol. Evol.">
        <title>Comparative Genomics of Early-Diverging Mushroom-Forming Fungi Provides Insights into the Origins of Lignocellulose Decay Capabilities.</title>
        <authorList>
            <person name="Nagy L.G."/>
            <person name="Riley R."/>
            <person name="Tritt A."/>
            <person name="Adam C."/>
            <person name="Daum C."/>
            <person name="Floudas D."/>
            <person name="Sun H."/>
            <person name="Yadav J.S."/>
            <person name="Pangilinan J."/>
            <person name="Larsson K.H."/>
            <person name="Matsuura K."/>
            <person name="Barry K."/>
            <person name="Labutti K."/>
            <person name="Kuo R."/>
            <person name="Ohm R.A."/>
            <person name="Bhattacharya S.S."/>
            <person name="Shirouzu T."/>
            <person name="Yoshinaga Y."/>
            <person name="Martin F.M."/>
            <person name="Grigoriev I.V."/>
            <person name="Hibbett D.S."/>
        </authorList>
    </citation>
    <scope>NUCLEOTIDE SEQUENCE [LARGE SCALE GENOMIC DNA]</scope>
    <source>
        <strain evidence="2 3">L-15889</strain>
    </source>
</reference>
<feature type="transmembrane region" description="Helical" evidence="1">
    <location>
        <begin position="54"/>
        <end position="74"/>
    </location>
</feature>
<name>A0A165PTS3_9APHY</name>
<dbReference type="AlphaFoldDB" id="A0A165PTS3"/>
<sequence>MSRRPNVQIHTLPFSDSLHASRTLTLVRLIQRSLANAHTILIDLFRSRLHGHRFLSFVSLVGWSGLVLYCVLHMDGWMACTCSHSDRYDGAIMSAIDTRLHCADVLFSVSAVSKQ</sequence>
<keyword evidence="1" id="KW-1133">Transmembrane helix</keyword>